<organism evidence="2 3">
    <name type="scientific">Steinernema carpocapsae</name>
    <name type="common">Entomopathogenic nematode</name>
    <dbReference type="NCBI Taxonomy" id="34508"/>
    <lineage>
        <taxon>Eukaryota</taxon>
        <taxon>Metazoa</taxon>
        <taxon>Ecdysozoa</taxon>
        <taxon>Nematoda</taxon>
        <taxon>Chromadorea</taxon>
        <taxon>Rhabditida</taxon>
        <taxon>Tylenchina</taxon>
        <taxon>Panagrolaimomorpha</taxon>
        <taxon>Strongyloidoidea</taxon>
        <taxon>Steinernematidae</taxon>
        <taxon>Steinernema</taxon>
    </lineage>
</organism>
<keyword evidence="1" id="KW-0812">Transmembrane</keyword>
<evidence type="ECO:0000313" key="2">
    <source>
        <dbReference type="EMBL" id="TKR61243.1"/>
    </source>
</evidence>
<feature type="transmembrane region" description="Helical" evidence="1">
    <location>
        <begin position="113"/>
        <end position="131"/>
    </location>
</feature>
<name>A0A4U5LYD7_STECR</name>
<accession>A0A4U5LYD7</accession>
<proteinExistence type="predicted"/>
<reference evidence="2 3" key="1">
    <citation type="journal article" date="2015" name="Genome Biol.">
        <title>Comparative genomics of Steinernema reveals deeply conserved gene regulatory networks.</title>
        <authorList>
            <person name="Dillman A.R."/>
            <person name="Macchietto M."/>
            <person name="Porter C.F."/>
            <person name="Rogers A."/>
            <person name="Williams B."/>
            <person name="Antoshechkin I."/>
            <person name="Lee M.M."/>
            <person name="Goodwin Z."/>
            <person name="Lu X."/>
            <person name="Lewis E.E."/>
            <person name="Goodrich-Blair H."/>
            <person name="Stock S.P."/>
            <person name="Adams B.J."/>
            <person name="Sternberg P.W."/>
            <person name="Mortazavi A."/>
        </authorList>
    </citation>
    <scope>NUCLEOTIDE SEQUENCE [LARGE SCALE GENOMIC DNA]</scope>
    <source>
        <strain evidence="2 3">ALL</strain>
    </source>
</reference>
<evidence type="ECO:0000313" key="3">
    <source>
        <dbReference type="Proteomes" id="UP000298663"/>
    </source>
</evidence>
<keyword evidence="1" id="KW-0472">Membrane</keyword>
<keyword evidence="3" id="KW-1185">Reference proteome</keyword>
<gene>
    <name evidence="2" type="ORF">L596_028378</name>
</gene>
<comment type="caution">
    <text evidence="2">The sequence shown here is derived from an EMBL/GenBank/DDBJ whole genome shotgun (WGS) entry which is preliminary data.</text>
</comment>
<keyword evidence="1" id="KW-1133">Transmembrane helix</keyword>
<dbReference type="AlphaFoldDB" id="A0A4U5LYD7"/>
<dbReference type="Proteomes" id="UP000298663">
    <property type="component" value="Unassembled WGS sequence"/>
</dbReference>
<dbReference type="EMBL" id="AZBU02000011">
    <property type="protein sequence ID" value="TKR61243.1"/>
    <property type="molecule type" value="Genomic_DNA"/>
</dbReference>
<sequence length="164" mass="18706">MTRDPLAELCQPKVIAEWDQVSGKQIPYYCYCARKRGGRRPVNSDAVRRVRVVVRSRQTLRSSLLRSHRRFVRSRSCDLVLDPRNAAHRWASLFVRTKSAVLRCLSTQGTVDLGAFSAVFCGFTALILSYLGKESEFRRFVVRFASGRRSASVCVMGLNLENRF</sequence>
<reference evidence="2 3" key="2">
    <citation type="journal article" date="2019" name="G3 (Bethesda)">
        <title>Hybrid Assembly of the Genome of the Entomopathogenic Nematode Steinernema carpocapsae Identifies the X-Chromosome.</title>
        <authorList>
            <person name="Serra L."/>
            <person name="Macchietto M."/>
            <person name="Macias-Munoz A."/>
            <person name="McGill C.J."/>
            <person name="Rodriguez I.M."/>
            <person name="Rodriguez B."/>
            <person name="Murad R."/>
            <person name="Mortazavi A."/>
        </authorList>
    </citation>
    <scope>NUCLEOTIDE SEQUENCE [LARGE SCALE GENOMIC DNA]</scope>
    <source>
        <strain evidence="2 3">ALL</strain>
    </source>
</reference>
<evidence type="ECO:0000256" key="1">
    <source>
        <dbReference type="SAM" id="Phobius"/>
    </source>
</evidence>
<protein>
    <submittedName>
        <fullName evidence="2">Uncharacterized protein</fullName>
    </submittedName>
</protein>